<proteinExistence type="predicted"/>
<reference evidence="4 5" key="1">
    <citation type="submission" date="2018-06" db="EMBL/GenBank/DDBJ databases">
        <authorList>
            <consortium name="Pathogen Informatics"/>
            <person name="Doyle S."/>
        </authorList>
    </citation>
    <scope>NUCLEOTIDE SEQUENCE [LARGE SCALE GENOMIC DNA]</scope>
    <source>
        <strain evidence="4 5">NCTC12413</strain>
    </source>
</reference>
<dbReference type="EMBL" id="BKAV01000007">
    <property type="protein sequence ID" value="GEP99959.1"/>
    <property type="molecule type" value="Genomic_DNA"/>
</dbReference>
<name>A0A2T7BUL9_9STAP</name>
<keyword evidence="4" id="KW-0808">Transferase</keyword>
<organism evidence="4 5">
    <name type="scientific">Staphylococcus arlettae</name>
    <dbReference type="NCBI Taxonomy" id="29378"/>
    <lineage>
        <taxon>Bacteria</taxon>
        <taxon>Bacillati</taxon>
        <taxon>Bacillota</taxon>
        <taxon>Bacilli</taxon>
        <taxon>Bacillales</taxon>
        <taxon>Staphylococcaceae</taxon>
        <taxon>Staphylococcus</taxon>
    </lineage>
</organism>
<dbReference type="PANTHER" id="PTHR43031:SF18">
    <property type="entry name" value="RHODANESE-RELATED SULFURTRANSFERASES"/>
    <property type="match status" value="1"/>
</dbReference>
<keyword evidence="1" id="KW-0812">Transmembrane</keyword>
<dbReference type="Proteomes" id="UP000321598">
    <property type="component" value="Unassembled WGS sequence"/>
</dbReference>
<dbReference type="InterPro" id="IPR001763">
    <property type="entry name" value="Rhodanese-like_dom"/>
</dbReference>
<evidence type="ECO:0000259" key="2">
    <source>
        <dbReference type="PROSITE" id="PS50206"/>
    </source>
</evidence>
<evidence type="ECO:0000313" key="6">
    <source>
        <dbReference type="Proteomes" id="UP000321598"/>
    </source>
</evidence>
<keyword evidence="1" id="KW-0472">Membrane</keyword>
<dbReference type="InterPro" id="IPR036873">
    <property type="entry name" value="Rhodanese-like_dom_sf"/>
</dbReference>
<dbReference type="PANTHER" id="PTHR43031">
    <property type="entry name" value="FAD-DEPENDENT OXIDOREDUCTASE"/>
    <property type="match status" value="1"/>
</dbReference>
<dbReference type="Proteomes" id="UP000254956">
    <property type="component" value="Unassembled WGS sequence"/>
</dbReference>
<gene>
    <name evidence="4" type="primary">yibN</name>
    <name evidence="4" type="ORF">NCTC12413_01397</name>
    <name evidence="3" type="ORF">SAR03_09970</name>
</gene>
<protein>
    <submittedName>
        <fullName evidence="3">Rhodanese</fullName>
    </submittedName>
    <submittedName>
        <fullName evidence="4">Sulfurtransferase</fullName>
    </submittedName>
</protein>
<reference evidence="3 6" key="2">
    <citation type="submission" date="2019-07" db="EMBL/GenBank/DDBJ databases">
        <title>Whole genome shotgun sequence of Staphylococcus arlettae NBRC 109765.</title>
        <authorList>
            <person name="Hosoyama A."/>
            <person name="Uohara A."/>
            <person name="Ohji S."/>
            <person name="Ichikawa N."/>
        </authorList>
    </citation>
    <scope>NUCLEOTIDE SEQUENCE [LARGE SCALE GENOMIC DNA]</scope>
    <source>
        <strain evidence="3 6">NBRC 109765</strain>
    </source>
</reference>
<dbReference type="InterPro" id="IPR050229">
    <property type="entry name" value="GlpE_sulfurtransferase"/>
</dbReference>
<dbReference type="EMBL" id="UGZE01000001">
    <property type="protein sequence ID" value="SUJ19014.1"/>
    <property type="molecule type" value="Genomic_DNA"/>
</dbReference>
<dbReference type="SMART" id="SM00450">
    <property type="entry name" value="RHOD"/>
    <property type="match status" value="1"/>
</dbReference>
<dbReference type="GO" id="GO:0016740">
    <property type="term" value="F:transferase activity"/>
    <property type="evidence" value="ECO:0007669"/>
    <property type="project" value="UniProtKB-KW"/>
</dbReference>
<evidence type="ECO:0000256" key="1">
    <source>
        <dbReference type="SAM" id="Phobius"/>
    </source>
</evidence>
<evidence type="ECO:0000313" key="4">
    <source>
        <dbReference type="EMBL" id="SUJ19014.1"/>
    </source>
</evidence>
<dbReference type="STRING" id="1212545.SARL_05043"/>
<feature type="transmembrane region" description="Helical" evidence="1">
    <location>
        <begin position="6"/>
        <end position="25"/>
    </location>
</feature>
<dbReference type="Pfam" id="PF00581">
    <property type="entry name" value="Rhodanese"/>
    <property type="match status" value="1"/>
</dbReference>
<dbReference type="CDD" id="cd00158">
    <property type="entry name" value="RHOD"/>
    <property type="match status" value="1"/>
</dbReference>
<dbReference type="RefSeq" id="WP_021459932.1">
    <property type="nucleotide sequence ID" value="NZ_BKAV01000007.1"/>
</dbReference>
<dbReference type="SUPFAM" id="SSF52821">
    <property type="entry name" value="Rhodanese/Cell cycle control phosphatase"/>
    <property type="match status" value="1"/>
</dbReference>
<accession>A0A2T7BUL9</accession>
<sequence>MSSFWFIALAILIIIIVYMIVNYMLNKKAVTELNQNEFHNGLRKAQVIDVREKVDYDYGHIVGSRNIPITMFKQRFQGLRKDQPIYLCDANGIASYRAARTLKKNGYTDLYMLKGGYKKWTGKIKSKK</sequence>
<keyword evidence="1" id="KW-1133">Transmembrane helix</keyword>
<keyword evidence="6" id="KW-1185">Reference proteome</keyword>
<dbReference type="OrthoDB" id="9808735at2"/>
<dbReference type="GeneID" id="97287672"/>
<feature type="domain" description="Rhodanese" evidence="2">
    <location>
        <begin position="41"/>
        <end position="125"/>
    </location>
</feature>
<evidence type="ECO:0000313" key="3">
    <source>
        <dbReference type="EMBL" id="GEP99959.1"/>
    </source>
</evidence>
<dbReference type="Gene3D" id="3.40.250.10">
    <property type="entry name" value="Rhodanese-like domain"/>
    <property type="match status" value="1"/>
</dbReference>
<evidence type="ECO:0000313" key="5">
    <source>
        <dbReference type="Proteomes" id="UP000254956"/>
    </source>
</evidence>
<dbReference type="AlphaFoldDB" id="A0A2T7BUL9"/>
<dbReference type="PROSITE" id="PS50206">
    <property type="entry name" value="RHODANESE_3"/>
    <property type="match status" value="1"/>
</dbReference>